<proteinExistence type="predicted"/>
<evidence type="ECO:0000313" key="2">
    <source>
        <dbReference type="Proteomes" id="UP000010792"/>
    </source>
</evidence>
<dbReference type="InterPro" id="IPR006439">
    <property type="entry name" value="HAD-SF_hydro_IA"/>
</dbReference>
<keyword evidence="2" id="KW-1185">Reference proteome</keyword>
<dbReference type="EMBL" id="FO082820">
    <property type="protein sequence ID" value="CCF18389.1"/>
    <property type="molecule type" value="Genomic_DNA"/>
</dbReference>
<organism evidence="1 2">
    <name type="scientific">Pseudorhizobium banfieldiae</name>
    <dbReference type="NCBI Taxonomy" id="1125847"/>
    <lineage>
        <taxon>Bacteria</taxon>
        <taxon>Pseudomonadati</taxon>
        <taxon>Pseudomonadota</taxon>
        <taxon>Alphaproteobacteria</taxon>
        <taxon>Hyphomicrobiales</taxon>
        <taxon>Rhizobiaceae</taxon>
        <taxon>Rhizobium/Agrobacterium group</taxon>
        <taxon>Pseudorhizobium</taxon>
    </lineage>
</organism>
<dbReference type="KEGG" id="rht:NT26_0665"/>
<dbReference type="InterPro" id="IPR023214">
    <property type="entry name" value="HAD_sf"/>
</dbReference>
<dbReference type="Gene3D" id="3.40.50.1000">
    <property type="entry name" value="HAD superfamily/HAD-like"/>
    <property type="match status" value="1"/>
</dbReference>
<dbReference type="SUPFAM" id="SSF56784">
    <property type="entry name" value="HAD-like"/>
    <property type="match status" value="1"/>
</dbReference>
<evidence type="ECO:0000313" key="1">
    <source>
        <dbReference type="EMBL" id="CCF18389.1"/>
    </source>
</evidence>
<dbReference type="Gene3D" id="1.10.150.240">
    <property type="entry name" value="Putative phosphatase, domain 2"/>
    <property type="match status" value="1"/>
</dbReference>
<dbReference type="OrthoDB" id="9800058at2"/>
<accession>L0NBX9</accession>
<dbReference type="SFLD" id="SFLDG01129">
    <property type="entry name" value="C1.5:_HAD__Beta-PGM__Phosphata"/>
    <property type="match status" value="1"/>
</dbReference>
<dbReference type="Pfam" id="PF00702">
    <property type="entry name" value="Hydrolase"/>
    <property type="match status" value="1"/>
</dbReference>
<gene>
    <name evidence="1" type="primary">cbbY</name>
    <name evidence="1" type="ORF">NT26_0665</name>
</gene>
<dbReference type="STRING" id="1125847.NT26_0665"/>
<dbReference type="PANTHER" id="PTHR42896">
    <property type="entry name" value="XYLULOSE-1,5-BISPHOSPHATE (XUBP) PHOSPHATASE"/>
    <property type="match status" value="1"/>
</dbReference>
<dbReference type="InterPro" id="IPR044999">
    <property type="entry name" value="CbbY-like"/>
</dbReference>
<name>L0NBX9_9HYPH</name>
<dbReference type="GO" id="GO:0016787">
    <property type="term" value="F:hydrolase activity"/>
    <property type="evidence" value="ECO:0007669"/>
    <property type="project" value="InterPro"/>
</dbReference>
<dbReference type="InterPro" id="IPR036412">
    <property type="entry name" value="HAD-like_sf"/>
</dbReference>
<dbReference type="NCBIfam" id="TIGR01509">
    <property type="entry name" value="HAD-SF-IA-v3"/>
    <property type="match status" value="1"/>
</dbReference>
<dbReference type="SFLD" id="SFLDS00003">
    <property type="entry name" value="Haloacid_Dehalogenase"/>
    <property type="match status" value="1"/>
</dbReference>
<dbReference type="Proteomes" id="UP000010792">
    <property type="component" value="Chromosome"/>
</dbReference>
<protein>
    <submittedName>
        <fullName evidence="1">Protein cbbY</fullName>
    </submittedName>
</protein>
<dbReference type="RefSeq" id="WP_052637337.1">
    <property type="nucleotide sequence ID" value="NZ_FO082820.1"/>
</dbReference>
<dbReference type="InterPro" id="IPR023198">
    <property type="entry name" value="PGP-like_dom2"/>
</dbReference>
<reference evidence="1 2" key="1">
    <citation type="journal article" date="2013" name="Genome Biol. Evol.">
        <title>Life in an arsenic-containing gold mine: genome and physiology of the autotrophic arsenite-oxidizing bacterium rhizobium sp. NT-26.</title>
        <authorList>
            <person name="Andres J."/>
            <person name="Arsene-Ploetze F."/>
            <person name="Barbe V."/>
            <person name="Brochier-Armanet C."/>
            <person name="Cleiss-Arnold J."/>
            <person name="Coppee J.Y."/>
            <person name="Dillies M.A."/>
            <person name="Geist"/>
            <person name="L"/>
            <person name="Joublin A."/>
            <person name="Koechler S."/>
            <person name="Lassalle F."/>
            <person name="Marchal M."/>
            <person name="Medigue C."/>
            <person name="Muller D."/>
            <person name="Nesme X."/>
            <person name="Plewniak F."/>
            <person name="Proux C."/>
            <person name="Ramirez-Bahena M.H."/>
            <person name="Schenowitz C."/>
            <person name="Sismeiro O."/>
            <person name="Vallenet D."/>
            <person name="Santini J.M."/>
            <person name="Bertin P.N."/>
        </authorList>
    </citation>
    <scope>NUCLEOTIDE SEQUENCE [LARGE SCALE GENOMIC DNA]</scope>
    <source>
        <strain evidence="1 2">NT-26</strain>
    </source>
</reference>
<dbReference type="AlphaFoldDB" id="L0NBX9"/>
<sequence length="235" mass="25700">MVRAVVFDVDGTLAETEEIHRQSFNHAFRDEGLDWEWDRPLYAELLATTGGRERILAHAHAMGETVDAEAIHARKTRIYTERIKKGSVALRPGVAALIDHARRSGLVLAIGTTTSRPNVVALLAATLGPGSESLFRSIRTGEDVRTKKPDPEVYRLVLQDLDLSGAECLCIEDSRNGLLAARATGMRTVITPSIYSTGEDFTGADLIIPDLSHLKASSEQWPNSSLIDRPMASRA</sequence>
<dbReference type="PRINTS" id="PR00413">
    <property type="entry name" value="HADHALOGNASE"/>
</dbReference>
<dbReference type="PANTHER" id="PTHR42896:SF2">
    <property type="entry name" value="CBBY-LIKE PROTEIN"/>
    <property type="match status" value="1"/>
</dbReference>